<dbReference type="Gene3D" id="2.60.120.920">
    <property type="match status" value="1"/>
</dbReference>
<sequence length="718" mass="83441">MTCKLERVYLMNVSLYFTTYFDVLSFVQVNKKCFSTINDLKVNPWLTTPFSIIKFVYHFNPETVNCCSFQLNKPRIFDTCTFIRNPNFLLISEEQQKKLIPLFHKITTLTLYKTKEEQSMCYIKNASKFTSLQSIFGDIELIVQFIENSFNGQLINLRCLNKIQIEPQSNQYIFPYKTLPLLRKLRNIIGINNRIKVILISFYSVFNRQDVKEFEKINVQLFYKMLTQHQIDQVKLNYTAPRKVLAIEGTYNCDKFNKIIDKRQPTVCVILMENNPLLKEEIERSKGSLLIPENITTSYWTIPKCIKELQLLKVNPVVVQNTMNIVPQYPADCFSLKTIKLERCRNIFLQQNLPNLKTLIMSECDNVTVQTIDEVYHFGLTNIRKLMILRSNDIHIQCNSNKFKELTVEGGDRIYIYGTVDSVRDFTFLRVVKMVLPSCSFYNKYVNIQYCSSIKFVHGMNMNSPIEFLGINVVLFNKLIQKILILPLSLPKELFNEDTFSNFFYMAPFFLNSERIKKHGNTLYMKKRTFSDIDCIDILISTQFLAAGKSNKLVTILNENEFYIFDASIRYFEVTITGSAVVSVGLIDVIRLHNEEYTSSNRLVGLDVGSIGYYSENGCLFNESKITKYSEPYAVYSSSNDTIGCGYNIKTKEIFFTKNRIKLPSIPFKCHSLSAVISIDFMNKMTINYGNTPFKFNIKKELENNGLINQFKTNCQIV</sequence>
<dbReference type="InterPro" id="IPR001870">
    <property type="entry name" value="B30.2/SPRY"/>
</dbReference>
<reference evidence="2 3" key="1">
    <citation type="submission" date="2016-05" db="EMBL/GenBank/DDBJ databases">
        <title>First whole genome sequencing of Entamoeba histolytica HM1:IMSS-clone-6.</title>
        <authorList>
            <person name="Mukherjee Avik.K."/>
            <person name="Izumyama S."/>
            <person name="Nakada-Tsukui K."/>
            <person name="Nozaki T."/>
        </authorList>
    </citation>
    <scope>NUCLEOTIDE SEQUENCE [LARGE SCALE GENOMIC DNA]</scope>
    <source>
        <strain evidence="2 3">HM1:IMSS clone 6</strain>
    </source>
</reference>
<evidence type="ECO:0000313" key="3">
    <source>
        <dbReference type="Proteomes" id="UP000078387"/>
    </source>
</evidence>
<dbReference type="PANTHER" id="PTHR12864">
    <property type="entry name" value="RAN BINDING PROTEIN 9-RELATED"/>
    <property type="match status" value="1"/>
</dbReference>
<dbReference type="VEuPathDB" id="AmoebaDB:EHI5A_000150"/>
<name>A0A5K1VBW6_ENTHI</name>
<dbReference type="SUPFAM" id="SSF49899">
    <property type="entry name" value="Concanavalin A-like lectins/glucanases"/>
    <property type="match status" value="1"/>
</dbReference>
<dbReference type="VEuPathDB" id="AmoebaDB:EHI_151900"/>
<dbReference type="PROSITE" id="PS50188">
    <property type="entry name" value="B302_SPRY"/>
    <property type="match status" value="1"/>
</dbReference>
<gene>
    <name evidence="2" type="ORF">CL6EHI_151900</name>
</gene>
<dbReference type="InterPro" id="IPR003877">
    <property type="entry name" value="SPRY_dom"/>
</dbReference>
<dbReference type="SMART" id="SM00449">
    <property type="entry name" value="SPRY"/>
    <property type="match status" value="1"/>
</dbReference>
<protein>
    <recommendedName>
        <fullName evidence="1">B30.2/SPRY domain-containing protein</fullName>
    </recommendedName>
</protein>
<dbReference type="InterPro" id="IPR050618">
    <property type="entry name" value="Ubq-SigPath_Reg"/>
</dbReference>
<dbReference type="VEuPathDB" id="AmoebaDB:EHI7A_000150"/>
<evidence type="ECO:0000259" key="1">
    <source>
        <dbReference type="PROSITE" id="PS50188"/>
    </source>
</evidence>
<feature type="domain" description="B30.2/SPRY" evidence="1">
    <location>
        <begin position="498"/>
        <end position="694"/>
    </location>
</feature>
<dbReference type="AlphaFoldDB" id="A0A5K1VBW6"/>
<accession>A0A5K1VBW6</accession>
<dbReference type="EMBL" id="BDEQ01000001">
    <property type="protein sequence ID" value="GAT91439.1"/>
    <property type="molecule type" value="Genomic_DNA"/>
</dbReference>
<dbReference type="CDD" id="cd12885">
    <property type="entry name" value="SPRY_RanBP_like"/>
    <property type="match status" value="1"/>
</dbReference>
<dbReference type="Proteomes" id="UP000078387">
    <property type="component" value="Unassembled WGS sequence"/>
</dbReference>
<comment type="caution">
    <text evidence="2">The sequence shown here is derived from an EMBL/GenBank/DDBJ whole genome shotgun (WGS) entry which is preliminary data.</text>
</comment>
<dbReference type="Pfam" id="PF00622">
    <property type="entry name" value="SPRY"/>
    <property type="match status" value="1"/>
</dbReference>
<dbReference type="VEuPathDB" id="AmoebaDB:KM1_000150"/>
<dbReference type="InterPro" id="IPR044736">
    <property type="entry name" value="Gid1/RanBPM/SPLA_SPRY"/>
</dbReference>
<organism evidence="2 3">
    <name type="scientific">Entamoeba histolytica</name>
    <dbReference type="NCBI Taxonomy" id="5759"/>
    <lineage>
        <taxon>Eukaryota</taxon>
        <taxon>Amoebozoa</taxon>
        <taxon>Evosea</taxon>
        <taxon>Archamoebae</taxon>
        <taxon>Mastigamoebida</taxon>
        <taxon>Entamoebidae</taxon>
        <taxon>Entamoeba</taxon>
    </lineage>
</organism>
<dbReference type="InterPro" id="IPR043136">
    <property type="entry name" value="B30.2/SPRY_sf"/>
</dbReference>
<evidence type="ECO:0000313" key="2">
    <source>
        <dbReference type="EMBL" id="GAT91439.1"/>
    </source>
</evidence>
<proteinExistence type="predicted"/>
<dbReference type="VEuPathDB" id="AmoebaDB:EHI8A_004990"/>
<dbReference type="OMA" id="CVVLMEN"/>
<dbReference type="InterPro" id="IPR013320">
    <property type="entry name" value="ConA-like_dom_sf"/>
</dbReference>